<protein>
    <recommendedName>
        <fullName evidence="3">Reverse transcriptase domain-containing protein</fullName>
    </recommendedName>
</protein>
<keyword evidence="2" id="KW-1185">Reference proteome</keyword>
<dbReference type="CDD" id="cd01647">
    <property type="entry name" value="RT_LTR"/>
    <property type="match status" value="1"/>
</dbReference>
<comment type="caution">
    <text evidence="1">The sequence shown here is derived from an EMBL/GenBank/DDBJ whole genome shotgun (WGS) entry which is preliminary data.</text>
</comment>
<accession>A0A164E819</accession>
<dbReference type="InterPro" id="IPR043128">
    <property type="entry name" value="Rev_trsase/Diguanyl_cyclase"/>
</dbReference>
<evidence type="ECO:0000313" key="1">
    <source>
        <dbReference type="EMBL" id="KZR96526.1"/>
    </source>
</evidence>
<sequence length="295" mass="33564">CILGWDAIQKHGFRLDGEAKIIYLARDEQGPLAIPRVPDMAITTIKKTTPFRHTSLVIAEEIKGSFPYVFPQAVFIFTPEENLPAGIYIEEFIGKVSGDGMYNIIVENHSFTEVSIPGNTKLGVIEIIRQVIQTVTLNKSDHKPNEKFEPVVISDVDPEFQVPPSKLLFASKDSELGNTNLIKHTIDTQGRGPLRQRPYRVTNNQRKQEDKVQEMLEADVIRYSHSPWASPVVLVEKKNGEVRFCVDYRKRNSITKKNSFPMPRIDETLDKLFGKKFFTTIDLASGYWQIQVDDS</sequence>
<dbReference type="GO" id="GO:0071897">
    <property type="term" value="P:DNA biosynthetic process"/>
    <property type="evidence" value="ECO:0007669"/>
    <property type="project" value="UniProtKB-ARBA"/>
</dbReference>
<dbReference type="EMBL" id="LRGB01024635">
    <property type="protein sequence ID" value="KZR96526.1"/>
    <property type="molecule type" value="Genomic_DNA"/>
</dbReference>
<dbReference type="PANTHER" id="PTHR24559:SF444">
    <property type="entry name" value="REVERSE TRANSCRIPTASE DOMAIN-CONTAINING PROTEIN"/>
    <property type="match status" value="1"/>
</dbReference>
<evidence type="ECO:0008006" key="3">
    <source>
        <dbReference type="Google" id="ProtNLM"/>
    </source>
</evidence>
<dbReference type="PANTHER" id="PTHR24559">
    <property type="entry name" value="TRANSPOSON TY3-I GAG-POL POLYPROTEIN"/>
    <property type="match status" value="1"/>
</dbReference>
<dbReference type="SUPFAM" id="SSF56672">
    <property type="entry name" value="DNA/RNA polymerases"/>
    <property type="match status" value="1"/>
</dbReference>
<name>A0A164E819_9CRUS</name>
<dbReference type="Gene3D" id="3.10.10.10">
    <property type="entry name" value="HIV Type 1 Reverse Transcriptase, subunit A, domain 1"/>
    <property type="match status" value="1"/>
</dbReference>
<feature type="non-terminal residue" evidence="1">
    <location>
        <position position="295"/>
    </location>
</feature>
<reference evidence="1 2" key="1">
    <citation type="submission" date="2016-03" db="EMBL/GenBank/DDBJ databases">
        <title>EvidentialGene: Evidence-directed Construction of Genes on Genomes.</title>
        <authorList>
            <person name="Gilbert D.G."/>
            <person name="Choi J.-H."/>
            <person name="Mockaitis K."/>
            <person name="Colbourne J."/>
            <person name="Pfrender M."/>
        </authorList>
    </citation>
    <scope>NUCLEOTIDE SEQUENCE [LARGE SCALE GENOMIC DNA]</scope>
    <source>
        <strain evidence="1 2">Xinb3</strain>
        <tissue evidence="1">Complete organism</tissue>
    </source>
</reference>
<dbReference type="InterPro" id="IPR053134">
    <property type="entry name" value="RNA-dir_DNA_polymerase"/>
</dbReference>
<dbReference type="AlphaFoldDB" id="A0A164E819"/>
<dbReference type="Gene3D" id="3.30.70.270">
    <property type="match status" value="1"/>
</dbReference>
<evidence type="ECO:0000313" key="2">
    <source>
        <dbReference type="Proteomes" id="UP000076858"/>
    </source>
</evidence>
<feature type="non-terminal residue" evidence="1">
    <location>
        <position position="1"/>
    </location>
</feature>
<organism evidence="1 2">
    <name type="scientific">Daphnia magna</name>
    <dbReference type="NCBI Taxonomy" id="35525"/>
    <lineage>
        <taxon>Eukaryota</taxon>
        <taxon>Metazoa</taxon>
        <taxon>Ecdysozoa</taxon>
        <taxon>Arthropoda</taxon>
        <taxon>Crustacea</taxon>
        <taxon>Branchiopoda</taxon>
        <taxon>Diplostraca</taxon>
        <taxon>Cladocera</taxon>
        <taxon>Anomopoda</taxon>
        <taxon>Daphniidae</taxon>
        <taxon>Daphnia</taxon>
    </lineage>
</organism>
<dbReference type="Proteomes" id="UP000076858">
    <property type="component" value="Unassembled WGS sequence"/>
</dbReference>
<gene>
    <name evidence="1" type="ORF">APZ42_009087</name>
</gene>
<dbReference type="InterPro" id="IPR043502">
    <property type="entry name" value="DNA/RNA_pol_sf"/>
</dbReference>
<dbReference type="STRING" id="35525.A0A164E819"/>
<proteinExistence type="predicted"/>
<dbReference type="OrthoDB" id="6372225at2759"/>